<name>A0A6P8HT74_ACTTE</name>
<reference evidence="14" key="1">
    <citation type="submission" date="2025-08" db="UniProtKB">
        <authorList>
            <consortium name="RefSeq"/>
        </authorList>
    </citation>
    <scope>IDENTIFICATION</scope>
    <source>
        <tissue evidence="14">Tentacle</tissue>
    </source>
</reference>
<gene>
    <name evidence="14" type="primary">LOC116295799</name>
</gene>
<dbReference type="GO" id="GO:0005524">
    <property type="term" value="F:ATP binding"/>
    <property type="evidence" value="ECO:0007669"/>
    <property type="project" value="UniProtKB-KW"/>
</dbReference>
<keyword evidence="8" id="KW-0460">Magnesium</keyword>
<dbReference type="InterPro" id="IPR024810">
    <property type="entry name" value="MAB21L/cGLR"/>
</dbReference>
<protein>
    <submittedName>
        <fullName evidence="14">Cyclic GMP-AMP synthase-like</fullName>
    </submittedName>
</protein>
<feature type="region of interest" description="Disordered" evidence="10">
    <location>
        <begin position="29"/>
        <end position="73"/>
    </location>
</feature>
<evidence type="ECO:0000256" key="5">
    <source>
        <dbReference type="ARBA" id="ARBA00022723"/>
    </source>
</evidence>
<dbReference type="Proteomes" id="UP000515163">
    <property type="component" value="Unplaced"/>
</dbReference>
<dbReference type="GO" id="GO:0016779">
    <property type="term" value="F:nucleotidyltransferase activity"/>
    <property type="evidence" value="ECO:0007669"/>
    <property type="project" value="UniProtKB-KW"/>
</dbReference>
<evidence type="ECO:0000256" key="3">
    <source>
        <dbReference type="ARBA" id="ARBA00022679"/>
    </source>
</evidence>
<dbReference type="RefSeq" id="XP_031559594.1">
    <property type="nucleotide sequence ID" value="XM_031703734.1"/>
</dbReference>
<feature type="domain" description="Mab-21-like nucleotidyltransferase" evidence="11">
    <location>
        <begin position="243"/>
        <end position="412"/>
    </location>
</feature>
<evidence type="ECO:0000256" key="2">
    <source>
        <dbReference type="ARBA" id="ARBA00008307"/>
    </source>
</evidence>
<keyword evidence="5" id="KW-0479">Metal-binding</keyword>
<dbReference type="InParanoid" id="A0A6P8HT74"/>
<evidence type="ECO:0000256" key="9">
    <source>
        <dbReference type="SAM" id="Coils"/>
    </source>
</evidence>
<evidence type="ECO:0000256" key="4">
    <source>
        <dbReference type="ARBA" id="ARBA00022695"/>
    </source>
</evidence>
<proteinExistence type="inferred from homology"/>
<dbReference type="PANTHER" id="PTHR10656">
    <property type="entry name" value="CELL FATE DETERMINING PROTEIN MAB21-RELATED"/>
    <property type="match status" value="1"/>
</dbReference>
<keyword evidence="13" id="KW-1185">Reference proteome</keyword>
<dbReference type="SMART" id="SM01265">
    <property type="entry name" value="Mab-21"/>
    <property type="match status" value="1"/>
</dbReference>
<feature type="coiled-coil region" evidence="9">
    <location>
        <begin position="512"/>
        <end position="546"/>
    </location>
</feature>
<evidence type="ECO:0000256" key="1">
    <source>
        <dbReference type="ARBA" id="ARBA00001946"/>
    </source>
</evidence>
<evidence type="ECO:0000259" key="11">
    <source>
        <dbReference type="Pfam" id="PF03281"/>
    </source>
</evidence>
<dbReference type="PANTHER" id="PTHR10656:SF42">
    <property type="entry name" value="CYCLIC GMP-AMP SYNTHASE-LIKE PROTEIN-RELATED"/>
    <property type="match status" value="1"/>
</dbReference>
<comment type="cofactor">
    <cofactor evidence="1">
        <name>Mg(2+)</name>
        <dbReference type="ChEBI" id="CHEBI:18420"/>
    </cofactor>
</comment>
<evidence type="ECO:0000313" key="13">
    <source>
        <dbReference type="Proteomes" id="UP000515163"/>
    </source>
</evidence>
<feature type="region of interest" description="Disordered" evidence="10">
    <location>
        <begin position="118"/>
        <end position="160"/>
    </location>
</feature>
<evidence type="ECO:0000256" key="8">
    <source>
        <dbReference type="ARBA" id="ARBA00022842"/>
    </source>
</evidence>
<feature type="domain" description="Mab-21-like HhH/H2TH-like" evidence="12">
    <location>
        <begin position="423"/>
        <end position="520"/>
    </location>
</feature>
<dbReference type="GeneID" id="116295799"/>
<dbReference type="Pfam" id="PF20266">
    <property type="entry name" value="Mab-21_C"/>
    <property type="match status" value="1"/>
</dbReference>
<dbReference type="KEGG" id="aten:116295799"/>
<evidence type="ECO:0000259" key="12">
    <source>
        <dbReference type="Pfam" id="PF20266"/>
    </source>
</evidence>
<keyword evidence="9" id="KW-0175">Coiled coil</keyword>
<dbReference type="GO" id="GO:0046872">
    <property type="term" value="F:metal ion binding"/>
    <property type="evidence" value="ECO:0007669"/>
    <property type="project" value="UniProtKB-KW"/>
</dbReference>
<dbReference type="InterPro" id="IPR046903">
    <property type="entry name" value="Mab-21-like_nuc_Trfase"/>
</dbReference>
<dbReference type="Pfam" id="PF03281">
    <property type="entry name" value="Mab-21"/>
    <property type="match status" value="1"/>
</dbReference>
<evidence type="ECO:0000313" key="14">
    <source>
        <dbReference type="RefSeq" id="XP_031559594.1"/>
    </source>
</evidence>
<keyword evidence="3" id="KW-0808">Transferase</keyword>
<keyword evidence="6" id="KW-0547">Nucleotide-binding</keyword>
<dbReference type="Gene3D" id="1.10.1410.40">
    <property type="match status" value="1"/>
</dbReference>
<sequence>MSDGLDFLCADDSYSDDCDTDNNSVDIEDECADDNGGDECDTDNNSVDIEDEFADDNDGDECDTDNNSVDIDEDIDDGENYFIFGDECDLSSNDSQDIYDGDGYYECIKGLTKAKKKMEQKEDSTAKSGSRKRNRKSKESARPYKKRKVESKSKVSQKYIKKSRKNKEFLDRNKFSNKNRKKRSQVQISPSAIRTFSAKFVKISKDRMKWARKMANIHIEFIRKYCKTHASEIFSHFEFTGSFYEHLKTEDADELDILVALDTKNNADLMVEEVDGVPGYALIKVTKKSSKYWRFVDNKRYVDPTQIRSWFFGLVQKAVNQYDKDKQEKDPELKPSENGPATKLLIDDKEAKKKLEVDLVPAFLFKPKKDRLRAAPVKGIRYVAKPPEDIKVDELKRGMLWRQSFSLEEKKEMEKMDKEDQGCRHEIVKVIKTIVKNDGPPLNILSSYHIKTAFLHYNFDKDHQNLKWSRKHLPERFLGLMDYLKQKISERNLSHFFIKKLNLLEQFSFPTLHNIENRLSKLISNEKELKKVLKQLDNKTRRYKKRS</sequence>
<evidence type="ECO:0000256" key="10">
    <source>
        <dbReference type="SAM" id="MobiDB-lite"/>
    </source>
</evidence>
<comment type="similarity">
    <text evidence="2">Belongs to the mab-21 family.</text>
</comment>
<accession>A0A6P8HT74</accession>
<dbReference type="OrthoDB" id="6054650at2759"/>
<keyword evidence="4" id="KW-0548">Nucleotidyltransferase</keyword>
<evidence type="ECO:0000256" key="7">
    <source>
        <dbReference type="ARBA" id="ARBA00022840"/>
    </source>
</evidence>
<dbReference type="AlphaFoldDB" id="A0A6P8HT74"/>
<organism evidence="13 14">
    <name type="scientific">Actinia tenebrosa</name>
    <name type="common">Australian red waratah sea anemone</name>
    <dbReference type="NCBI Taxonomy" id="6105"/>
    <lineage>
        <taxon>Eukaryota</taxon>
        <taxon>Metazoa</taxon>
        <taxon>Cnidaria</taxon>
        <taxon>Anthozoa</taxon>
        <taxon>Hexacorallia</taxon>
        <taxon>Actiniaria</taxon>
        <taxon>Actiniidae</taxon>
        <taxon>Actinia</taxon>
    </lineage>
</organism>
<dbReference type="InterPro" id="IPR046906">
    <property type="entry name" value="Mab-21_HhH/H2TH-like"/>
</dbReference>
<dbReference type="Gene3D" id="3.30.460.90">
    <property type="match status" value="1"/>
</dbReference>
<keyword evidence="7" id="KW-0067">ATP-binding</keyword>
<evidence type="ECO:0000256" key="6">
    <source>
        <dbReference type="ARBA" id="ARBA00022741"/>
    </source>
</evidence>